<dbReference type="InterPro" id="IPR006268">
    <property type="entry name" value="DAHP_syn_2"/>
</dbReference>
<dbReference type="EMBL" id="DXGA01000170">
    <property type="protein sequence ID" value="HIW94465.1"/>
    <property type="molecule type" value="Genomic_DNA"/>
</dbReference>
<feature type="domain" description="DAHP synthase ferredoxin-like" evidence="3">
    <location>
        <begin position="1"/>
        <end position="67"/>
    </location>
</feature>
<dbReference type="Gene3D" id="3.20.20.70">
    <property type="entry name" value="Aldolase class I"/>
    <property type="match status" value="1"/>
</dbReference>
<dbReference type="InterPro" id="IPR013785">
    <property type="entry name" value="Aldolase_TIM"/>
</dbReference>
<reference evidence="4" key="1">
    <citation type="journal article" date="2021" name="PeerJ">
        <title>Extensive microbial diversity within the chicken gut microbiome revealed by metagenomics and culture.</title>
        <authorList>
            <person name="Gilroy R."/>
            <person name="Ravi A."/>
            <person name="Getino M."/>
            <person name="Pursley I."/>
            <person name="Horton D.L."/>
            <person name="Alikhan N.F."/>
            <person name="Baker D."/>
            <person name="Gharbi K."/>
            <person name="Hall N."/>
            <person name="Watson M."/>
            <person name="Adriaenssens E.M."/>
            <person name="Foster-Nyarko E."/>
            <person name="Jarju S."/>
            <person name="Secka A."/>
            <person name="Antonio M."/>
            <person name="Oren A."/>
            <person name="Chaudhuri R.R."/>
            <person name="La Ragione R."/>
            <person name="Hildebrand F."/>
            <person name="Pallen M.J."/>
        </authorList>
    </citation>
    <scope>NUCLEOTIDE SEQUENCE</scope>
    <source>
        <strain evidence="4">ChiGjej6B6-1540</strain>
    </source>
</reference>
<name>A0A9D1RVN5_9FIRM</name>
<organism evidence="4 5">
    <name type="scientific">Candidatus Flavonifractor merdipullorum</name>
    <dbReference type="NCBI Taxonomy" id="2838590"/>
    <lineage>
        <taxon>Bacteria</taxon>
        <taxon>Bacillati</taxon>
        <taxon>Bacillota</taxon>
        <taxon>Clostridia</taxon>
        <taxon>Eubacteriales</taxon>
        <taxon>Oscillospiraceae</taxon>
        <taxon>Flavonifractor</taxon>
    </lineage>
</organism>
<dbReference type="Pfam" id="PF18152">
    <property type="entry name" value="DAHP_snth_FXD"/>
    <property type="match status" value="1"/>
</dbReference>
<dbReference type="Proteomes" id="UP000824192">
    <property type="component" value="Unassembled WGS sequence"/>
</dbReference>
<evidence type="ECO:0000313" key="5">
    <source>
        <dbReference type="Proteomes" id="UP000824192"/>
    </source>
</evidence>
<protein>
    <submittedName>
        <fullName evidence="4">3-deoxy-7-phosphoheptulonate synthase</fullName>
        <ecNumber evidence="4">2.5.1.54</ecNumber>
    </submittedName>
</protein>
<dbReference type="GO" id="GO:0009073">
    <property type="term" value="P:aromatic amino acid family biosynthetic process"/>
    <property type="evidence" value="ECO:0007669"/>
    <property type="project" value="InterPro"/>
</dbReference>
<dbReference type="GO" id="GO:0016832">
    <property type="term" value="F:aldehyde-lyase activity"/>
    <property type="evidence" value="ECO:0007669"/>
    <property type="project" value="InterPro"/>
</dbReference>
<dbReference type="PANTHER" id="PTHR43018">
    <property type="entry name" value="PHOSPHO-2-DEHYDRO-3-DEOXYHEPTONATE ALDOLASE"/>
    <property type="match status" value="1"/>
</dbReference>
<sequence length="344" mass="37479">MVVVMRPGTKEADIQSLVHNLEGIGLSVGVTNGVGCTILGLVGDTTAVDMDKISINPHVERVMRVQEPYKKANRKFHPEDSVVDVAGVKIGGGNFAVIAGPCSVESEEQIVEVARDVKRSGATLLRGGAFKPRTSPYSFQGMGTPGLDLLLEAKAKTGLPIVTEIMDPRMVELFEEKVDLVQVGARNMQNFELLKEVGKMSKPVLLKRGLANTYEEWIMSAEYIMAGGNENVILCERGVRTFESYTRNTLDLSAIPAVRKMSHLPIIVDPSHAAGMYWMVEPLALAATAIGADGLIIEVHNDPQHAKCDGQQSLTPTKFDNLMKKVESLRDWTTHIGSLEAKED</sequence>
<comment type="caution">
    <text evidence="4">The sequence shown here is derived from an EMBL/GenBank/DDBJ whole genome shotgun (WGS) entry which is preliminary data.</text>
</comment>
<dbReference type="NCBIfam" id="NF009239">
    <property type="entry name" value="PRK12595.1"/>
    <property type="match status" value="1"/>
</dbReference>
<evidence type="ECO:0000256" key="1">
    <source>
        <dbReference type="ARBA" id="ARBA00022679"/>
    </source>
</evidence>
<keyword evidence="1 4" id="KW-0808">Transferase</keyword>
<dbReference type="AlphaFoldDB" id="A0A9D1RVN5"/>
<evidence type="ECO:0000259" key="2">
    <source>
        <dbReference type="Pfam" id="PF00793"/>
    </source>
</evidence>
<evidence type="ECO:0000313" key="4">
    <source>
        <dbReference type="EMBL" id="HIW94465.1"/>
    </source>
</evidence>
<gene>
    <name evidence="4" type="primary">aroF</name>
    <name evidence="4" type="ORF">H9868_07995</name>
</gene>
<dbReference type="InterPro" id="IPR052899">
    <property type="entry name" value="Class-I_DAHP_synthase"/>
</dbReference>
<dbReference type="NCBIfam" id="NF006421">
    <property type="entry name" value="PRK08673.1"/>
    <property type="match status" value="1"/>
</dbReference>
<dbReference type="InterPro" id="IPR006218">
    <property type="entry name" value="DAHP1/KDSA"/>
</dbReference>
<dbReference type="GO" id="GO:0003849">
    <property type="term" value="F:3-deoxy-7-phosphoheptulonate synthase activity"/>
    <property type="evidence" value="ECO:0007669"/>
    <property type="project" value="UniProtKB-EC"/>
</dbReference>
<dbReference type="InterPro" id="IPR041071">
    <property type="entry name" value="DAHP_snth_FXD"/>
</dbReference>
<dbReference type="EC" id="2.5.1.54" evidence="4"/>
<reference evidence="4" key="2">
    <citation type="submission" date="2021-04" db="EMBL/GenBank/DDBJ databases">
        <authorList>
            <person name="Gilroy R."/>
        </authorList>
    </citation>
    <scope>NUCLEOTIDE SEQUENCE</scope>
    <source>
        <strain evidence="4">ChiGjej6B6-1540</strain>
    </source>
</reference>
<evidence type="ECO:0000259" key="3">
    <source>
        <dbReference type="Pfam" id="PF18152"/>
    </source>
</evidence>
<dbReference type="Gene3D" id="3.30.70.1140">
    <property type="entry name" value="Phospho-2-dehydro-3-deoxyheptonate aldolase, domain 1"/>
    <property type="match status" value="1"/>
</dbReference>
<dbReference type="NCBIfam" id="TIGR01361">
    <property type="entry name" value="DAHP_synth_Bsub"/>
    <property type="match status" value="1"/>
</dbReference>
<proteinExistence type="predicted"/>
<dbReference type="Pfam" id="PF00793">
    <property type="entry name" value="DAHP_synth_1"/>
    <property type="match status" value="1"/>
</dbReference>
<dbReference type="PANTHER" id="PTHR43018:SF2">
    <property type="entry name" value="PHOSPHO-2-DEHYDRO-3-DEOXYHEPTONATE ALDOLASE"/>
    <property type="match status" value="1"/>
</dbReference>
<accession>A0A9D1RVN5</accession>
<dbReference type="SUPFAM" id="SSF51569">
    <property type="entry name" value="Aldolase"/>
    <property type="match status" value="1"/>
</dbReference>
<feature type="domain" description="DAHP synthetase I/KDSA" evidence="2">
    <location>
        <begin position="87"/>
        <end position="328"/>
    </location>
</feature>